<dbReference type="AlphaFoldDB" id="A0A232EPL7"/>
<dbReference type="OrthoDB" id="7549643at2759"/>
<evidence type="ECO:0000313" key="4">
    <source>
        <dbReference type="Proteomes" id="UP000215335"/>
    </source>
</evidence>
<name>A0A232EPL7_9HYME</name>
<feature type="region of interest" description="Disordered" evidence="1">
    <location>
        <begin position="149"/>
        <end position="176"/>
    </location>
</feature>
<gene>
    <name evidence="3" type="ORF">TSAR_016145</name>
</gene>
<dbReference type="EMBL" id="NNAY01002919">
    <property type="protein sequence ID" value="OXU20305.1"/>
    <property type="molecule type" value="Genomic_DNA"/>
</dbReference>
<comment type="caution">
    <text evidence="3">The sequence shown here is derived from an EMBL/GenBank/DDBJ whole genome shotgun (WGS) entry which is preliminary data.</text>
</comment>
<evidence type="ECO:0000313" key="3">
    <source>
        <dbReference type="EMBL" id="OXU20305.1"/>
    </source>
</evidence>
<organism evidence="3 4">
    <name type="scientific">Trichomalopsis sarcophagae</name>
    <dbReference type="NCBI Taxonomy" id="543379"/>
    <lineage>
        <taxon>Eukaryota</taxon>
        <taxon>Metazoa</taxon>
        <taxon>Ecdysozoa</taxon>
        <taxon>Arthropoda</taxon>
        <taxon>Hexapoda</taxon>
        <taxon>Insecta</taxon>
        <taxon>Pterygota</taxon>
        <taxon>Neoptera</taxon>
        <taxon>Endopterygota</taxon>
        <taxon>Hymenoptera</taxon>
        <taxon>Apocrita</taxon>
        <taxon>Proctotrupomorpha</taxon>
        <taxon>Chalcidoidea</taxon>
        <taxon>Pteromalidae</taxon>
        <taxon>Pteromalinae</taxon>
        <taxon>Trichomalopsis</taxon>
    </lineage>
</organism>
<evidence type="ECO:0000256" key="2">
    <source>
        <dbReference type="SAM" id="SignalP"/>
    </source>
</evidence>
<keyword evidence="4" id="KW-1185">Reference proteome</keyword>
<sequence>MQNRIHIVMPAVLLVMVQTNQHNYMHVAPSRVQNVLPNMLLSTSYAINKSNSKLVTLGLESYQGSYRPVVKLSTSTTCFKSVKFDASGWKVFKNYFDLINCYFQEERPVGTSIFPNLLIDEENDDVLHTVSAPHFNDYTAAAAAATVTDGENLRQQPPRAKKQTTAYHQPSICMQQ</sequence>
<accession>A0A232EPL7</accession>
<proteinExistence type="predicted"/>
<feature type="non-terminal residue" evidence="3">
    <location>
        <position position="176"/>
    </location>
</feature>
<keyword evidence="2" id="KW-0732">Signal</keyword>
<feature type="chain" id="PRO_5012579189" evidence="2">
    <location>
        <begin position="20"/>
        <end position="176"/>
    </location>
</feature>
<feature type="compositionally biased region" description="Polar residues" evidence="1">
    <location>
        <begin position="163"/>
        <end position="176"/>
    </location>
</feature>
<reference evidence="3 4" key="1">
    <citation type="journal article" date="2017" name="Curr. Biol.">
        <title>The Evolution of Venom by Co-option of Single-Copy Genes.</title>
        <authorList>
            <person name="Martinson E.O."/>
            <person name="Mrinalini"/>
            <person name="Kelkar Y.D."/>
            <person name="Chang C.H."/>
            <person name="Werren J.H."/>
        </authorList>
    </citation>
    <scope>NUCLEOTIDE SEQUENCE [LARGE SCALE GENOMIC DNA]</scope>
    <source>
        <strain evidence="3 4">Alberta</strain>
        <tissue evidence="3">Whole body</tissue>
    </source>
</reference>
<evidence type="ECO:0000256" key="1">
    <source>
        <dbReference type="SAM" id="MobiDB-lite"/>
    </source>
</evidence>
<feature type="signal peptide" evidence="2">
    <location>
        <begin position="1"/>
        <end position="19"/>
    </location>
</feature>
<protein>
    <submittedName>
        <fullName evidence="3">Uncharacterized protein</fullName>
    </submittedName>
</protein>
<dbReference type="Proteomes" id="UP000215335">
    <property type="component" value="Unassembled WGS sequence"/>
</dbReference>